<feature type="region of interest" description="Disordered" evidence="2">
    <location>
        <begin position="198"/>
        <end position="298"/>
    </location>
</feature>
<feature type="compositionally biased region" description="Polar residues" evidence="2">
    <location>
        <begin position="39"/>
        <end position="52"/>
    </location>
</feature>
<dbReference type="AlphaFoldDB" id="A0A9P6NC80"/>
<dbReference type="OrthoDB" id="406505at2759"/>
<dbReference type="Gene3D" id="2.40.40.10">
    <property type="entry name" value="RlpA-like domain"/>
    <property type="match status" value="1"/>
</dbReference>
<comment type="caution">
    <text evidence="4">The sequence shown here is derived from an EMBL/GenBank/DDBJ whole genome shotgun (WGS) entry which is preliminary data.</text>
</comment>
<dbReference type="EMBL" id="MU167305">
    <property type="protein sequence ID" value="KAG0144015.1"/>
    <property type="molecule type" value="Genomic_DNA"/>
</dbReference>
<evidence type="ECO:0000259" key="3">
    <source>
        <dbReference type="Pfam" id="PF03330"/>
    </source>
</evidence>
<feature type="domain" description="RlpA-like protein double-psi beta-barrel" evidence="3">
    <location>
        <begin position="373"/>
        <end position="419"/>
    </location>
</feature>
<reference evidence="4" key="1">
    <citation type="submission" date="2013-11" db="EMBL/GenBank/DDBJ databases">
        <title>Genome sequence of the fusiform rust pathogen reveals effectors for host alternation and coevolution with pine.</title>
        <authorList>
            <consortium name="DOE Joint Genome Institute"/>
            <person name="Smith K."/>
            <person name="Pendleton A."/>
            <person name="Kubisiak T."/>
            <person name="Anderson C."/>
            <person name="Salamov A."/>
            <person name="Aerts A."/>
            <person name="Riley R."/>
            <person name="Clum A."/>
            <person name="Lindquist E."/>
            <person name="Ence D."/>
            <person name="Campbell M."/>
            <person name="Kronenberg Z."/>
            <person name="Feau N."/>
            <person name="Dhillon B."/>
            <person name="Hamelin R."/>
            <person name="Burleigh J."/>
            <person name="Smith J."/>
            <person name="Yandell M."/>
            <person name="Nelson C."/>
            <person name="Grigoriev I."/>
            <person name="Davis J."/>
        </authorList>
    </citation>
    <scope>NUCLEOTIDE SEQUENCE</scope>
    <source>
        <strain evidence="4">G11</strain>
    </source>
</reference>
<name>A0A9P6NC80_9BASI</name>
<feature type="compositionally biased region" description="Polar residues" evidence="2">
    <location>
        <begin position="230"/>
        <end position="261"/>
    </location>
</feature>
<keyword evidence="5" id="KW-1185">Reference proteome</keyword>
<feature type="compositionally biased region" description="Basic residues" evidence="2">
    <location>
        <begin position="274"/>
        <end position="291"/>
    </location>
</feature>
<dbReference type="CDD" id="cd22191">
    <property type="entry name" value="DPBB_RlpA_EXP_N-like"/>
    <property type="match status" value="1"/>
</dbReference>
<dbReference type="PANTHER" id="PTHR31836">
    <property type="match status" value="1"/>
</dbReference>
<evidence type="ECO:0000313" key="5">
    <source>
        <dbReference type="Proteomes" id="UP000886653"/>
    </source>
</evidence>
<sequence length="424" mass="45962">MIRRAEPVVVNDQDTAQNVADNSETQHSNQDSYKDDSLTYVNSTQNSTNSQPPDKVDGSGDYSSLYPPPPSLSLPPFNAIPYPLPLTGATKNCPVLNNSDGLTISLPSDLYTGKINQCGQKVVVVFEPLAGQRWSGAKDNLTVSVTDSFKSDGHSELERTVLLSETAWKEVTGSSFINKFESWPIRWFFVDSNMQKETADGTHENQGGEDDDLPQTSTSDNQTRDGDGYATTTSTPIESKSNEGFSNRTASDGSTDQYSRGQTDDDSSEGPSHPRTRPSMKRSLLSRRSSRKASSQQHLLSALNGVDEVAKGLDGDVEGLLSGGWATYFTQGGRPGACGHVHKDSDVIVALDYRRYGAVNQVSSHCDKTVEITRVSSGKTITAKVADACPTCENKNSLDLSEGAFEKLATKDEGMVSIEWKFSD</sequence>
<proteinExistence type="predicted"/>
<dbReference type="InterPro" id="IPR009009">
    <property type="entry name" value="RlpA-like_DPBB"/>
</dbReference>
<dbReference type="SUPFAM" id="SSF50685">
    <property type="entry name" value="Barwin-like endoglucanases"/>
    <property type="match status" value="1"/>
</dbReference>
<evidence type="ECO:0000256" key="1">
    <source>
        <dbReference type="ARBA" id="ARBA00022729"/>
    </source>
</evidence>
<feature type="region of interest" description="Disordered" evidence="2">
    <location>
        <begin position="1"/>
        <end position="69"/>
    </location>
</feature>
<dbReference type="InterPro" id="IPR036908">
    <property type="entry name" value="RlpA-like_sf"/>
</dbReference>
<organism evidence="4 5">
    <name type="scientific">Cronartium quercuum f. sp. fusiforme G11</name>
    <dbReference type="NCBI Taxonomy" id="708437"/>
    <lineage>
        <taxon>Eukaryota</taxon>
        <taxon>Fungi</taxon>
        <taxon>Dikarya</taxon>
        <taxon>Basidiomycota</taxon>
        <taxon>Pucciniomycotina</taxon>
        <taxon>Pucciniomycetes</taxon>
        <taxon>Pucciniales</taxon>
        <taxon>Coleosporiaceae</taxon>
        <taxon>Cronartium</taxon>
    </lineage>
</organism>
<dbReference type="PANTHER" id="PTHR31836:SF24">
    <property type="entry name" value="RLPA-LIKE PROTEIN DOUBLE-PSI BETA-BARREL DOMAIN-CONTAINING PROTEIN"/>
    <property type="match status" value="1"/>
</dbReference>
<accession>A0A9P6NC80</accession>
<protein>
    <recommendedName>
        <fullName evidence="3">RlpA-like protein double-psi beta-barrel domain-containing protein</fullName>
    </recommendedName>
</protein>
<gene>
    <name evidence="4" type="ORF">CROQUDRAFT_65595</name>
</gene>
<evidence type="ECO:0000256" key="2">
    <source>
        <dbReference type="SAM" id="MobiDB-lite"/>
    </source>
</evidence>
<dbReference type="Pfam" id="PF03330">
    <property type="entry name" value="DPBB_1"/>
    <property type="match status" value="1"/>
</dbReference>
<dbReference type="Proteomes" id="UP000886653">
    <property type="component" value="Unassembled WGS sequence"/>
</dbReference>
<evidence type="ECO:0000313" key="4">
    <source>
        <dbReference type="EMBL" id="KAG0144015.1"/>
    </source>
</evidence>
<feature type="compositionally biased region" description="Polar residues" evidence="2">
    <location>
        <begin position="12"/>
        <end position="31"/>
    </location>
</feature>
<keyword evidence="1" id="KW-0732">Signal</keyword>
<dbReference type="InterPro" id="IPR051477">
    <property type="entry name" value="Expansin_CellWall"/>
</dbReference>